<proteinExistence type="predicted"/>
<evidence type="ECO:0000313" key="1">
    <source>
        <dbReference type="EMBL" id="AAK18844.1"/>
    </source>
</evidence>
<protein>
    <submittedName>
        <fullName evidence="1">Uncharacterized protein</fullName>
    </submittedName>
</protein>
<name>Q9AUQ5_ORYSJ</name>
<dbReference type="Proteomes" id="UP000000763">
    <property type="component" value="Chromosome 3"/>
</dbReference>
<dbReference type="PANTHER" id="PTHR34145:SF48">
    <property type="entry name" value="OS01G0553400 PROTEIN"/>
    <property type="match status" value="1"/>
</dbReference>
<sequence>MVGPEATGSAPRGAWRLDTGCRPSLSVILSPIVTGPRQPRDGRVGLAHLAVSPKDPIPGCSTQHIVTVAFRESSRMAFLSRRWQQLWRCCCPKLVLKRGTMFQPKNTSMKRTRTKFARRVNSLLRHLCSPPTLRKFVVKFGLRRKHTCHVDVDVDGWVRFCAASRARHIAFDFTPGAKNIFKGLPDDKYIFPLHVFSGPDSSPSHVRSLNLAYVCLNTTTTGFAGFANLKKLTLHKLKRFAKTSVRFINLRHLNLYLPLYGNGRSVDGILRLAYLLEVAPVLEELELHGLIELAHCILRCAIRLDCMIMDPMVRIKGLPVVDWLVERGRRIAKELLEREESQGVLRVCLRIRGSRRLGRYVKRGKLLAHD</sequence>
<organism evidence="1 2">
    <name type="scientific">Oryza sativa subsp. japonica</name>
    <name type="common">Rice</name>
    <dbReference type="NCBI Taxonomy" id="39947"/>
    <lineage>
        <taxon>Eukaryota</taxon>
        <taxon>Viridiplantae</taxon>
        <taxon>Streptophyta</taxon>
        <taxon>Embryophyta</taxon>
        <taxon>Tracheophyta</taxon>
        <taxon>Spermatophyta</taxon>
        <taxon>Magnoliopsida</taxon>
        <taxon>Liliopsida</taxon>
        <taxon>Poales</taxon>
        <taxon>Poaceae</taxon>
        <taxon>BOP clade</taxon>
        <taxon>Oryzoideae</taxon>
        <taxon>Oryzeae</taxon>
        <taxon>Oryzinae</taxon>
        <taxon>Oryza</taxon>
        <taxon>Oryza sativa</taxon>
    </lineage>
</organism>
<dbReference type="InterPro" id="IPR053772">
    <property type="entry name" value="At1g61320/At1g61330-like"/>
</dbReference>
<dbReference type="PANTHER" id="PTHR34145">
    <property type="entry name" value="OS02G0105600 PROTEIN"/>
    <property type="match status" value="1"/>
</dbReference>
<accession>Q9AUQ5</accession>
<dbReference type="SUPFAM" id="SSF52047">
    <property type="entry name" value="RNI-like"/>
    <property type="match status" value="1"/>
</dbReference>
<gene>
    <name evidence="1" type="primary">OSJNBb0033N16.18</name>
</gene>
<reference evidence="2" key="2">
    <citation type="journal article" date="2008" name="Nucleic Acids Res.">
        <title>The rice annotation project database (RAP-DB): 2008 update.</title>
        <authorList>
            <consortium name="The rice annotation project (RAP)"/>
        </authorList>
    </citation>
    <scope>GENOME REANNOTATION</scope>
    <source>
        <strain evidence="2">cv. Nipponbare</strain>
    </source>
</reference>
<dbReference type="AlphaFoldDB" id="Q9AUQ5"/>
<evidence type="ECO:0000313" key="2">
    <source>
        <dbReference type="Proteomes" id="UP000000763"/>
    </source>
</evidence>
<dbReference type="EMBL" id="AC082645">
    <property type="protein sequence ID" value="AAK18844.1"/>
    <property type="molecule type" value="Genomic_DNA"/>
</dbReference>
<reference evidence="2" key="1">
    <citation type="journal article" date="2005" name="Nature">
        <title>The map-based sequence of the rice genome.</title>
        <authorList>
            <consortium name="International rice genome sequencing project (IRGSP)"/>
            <person name="Matsumoto T."/>
            <person name="Wu J."/>
            <person name="Kanamori H."/>
            <person name="Katayose Y."/>
            <person name="Fujisawa M."/>
            <person name="Namiki N."/>
            <person name="Mizuno H."/>
            <person name="Yamamoto K."/>
            <person name="Antonio B.A."/>
            <person name="Baba T."/>
            <person name="Sakata K."/>
            <person name="Nagamura Y."/>
            <person name="Aoki H."/>
            <person name="Arikawa K."/>
            <person name="Arita K."/>
            <person name="Bito T."/>
            <person name="Chiden Y."/>
            <person name="Fujitsuka N."/>
            <person name="Fukunaka R."/>
            <person name="Hamada M."/>
            <person name="Harada C."/>
            <person name="Hayashi A."/>
            <person name="Hijishita S."/>
            <person name="Honda M."/>
            <person name="Hosokawa S."/>
            <person name="Ichikawa Y."/>
            <person name="Idonuma A."/>
            <person name="Iijima M."/>
            <person name="Ikeda M."/>
            <person name="Ikeno M."/>
            <person name="Ito K."/>
            <person name="Ito S."/>
            <person name="Ito T."/>
            <person name="Ito Y."/>
            <person name="Ito Y."/>
            <person name="Iwabuchi A."/>
            <person name="Kamiya K."/>
            <person name="Karasawa W."/>
            <person name="Kurita K."/>
            <person name="Katagiri S."/>
            <person name="Kikuta A."/>
            <person name="Kobayashi H."/>
            <person name="Kobayashi N."/>
            <person name="Machita K."/>
            <person name="Maehara T."/>
            <person name="Masukawa M."/>
            <person name="Mizubayashi T."/>
            <person name="Mukai Y."/>
            <person name="Nagasaki H."/>
            <person name="Nagata Y."/>
            <person name="Naito S."/>
            <person name="Nakashima M."/>
            <person name="Nakama Y."/>
            <person name="Nakamichi Y."/>
            <person name="Nakamura M."/>
            <person name="Meguro A."/>
            <person name="Negishi M."/>
            <person name="Ohta I."/>
            <person name="Ohta T."/>
            <person name="Okamoto M."/>
            <person name="Ono N."/>
            <person name="Saji S."/>
            <person name="Sakaguchi M."/>
            <person name="Sakai K."/>
            <person name="Shibata M."/>
            <person name="Shimokawa T."/>
            <person name="Song J."/>
            <person name="Takazaki Y."/>
            <person name="Terasawa K."/>
            <person name="Tsugane M."/>
            <person name="Tsuji K."/>
            <person name="Ueda S."/>
            <person name="Waki K."/>
            <person name="Yamagata H."/>
            <person name="Yamamoto M."/>
            <person name="Yamamoto S."/>
            <person name="Yamane H."/>
            <person name="Yoshiki S."/>
            <person name="Yoshihara R."/>
            <person name="Yukawa K."/>
            <person name="Zhong H."/>
            <person name="Yano M."/>
            <person name="Yuan Q."/>
            <person name="Ouyang S."/>
            <person name="Liu J."/>
            <person name="Jones K.M."/>
            <person name="Gansberger K."/>
            <person name="Moffat K."/>
            <person name="Hill J."/>
            <person name="Bera J."/>
            <person name="Fadrosh D."/>
            <person name="Jin S."/>
            <person name="Johri S."/>
            <person name="Kim M."/>
            <person name="Overton L."/>
            <person name="Reardon M."/>
            <person name="Tsitrin T."/>
            <person name="Vuong H."/>
            <person name="Weaver B."/>
            <person name="Ciecko A."/>
            <person name="Tallon L."/>
            <person name="Jackson J."/>
            <person name="Pai G."/>
            <person name="Aken S.V."/>
            <person name="Utterback T."/>
            <person name="Reidmuller S."/>
            <person name="Feldblyum T."/>
            <person name="Hsiao J."/>
            <person name="Zismann V."/>
            <person name="Iobst S."/>
            <person name="de Vazeille A.R."/>
            <person name="Buell C.R."/>
            <person name="Ying K."/>
            <person name="Li Y."/>
            <person name="Lu T."/>
            <person name="Huang Y."/>
            <person name="Zhao Q."/>
            <person name="Feng Q."/>
            <person name="Zhang L."/>
            <person name="Zhu J."/>
            <person name="Weng Q."/>
            <person name="Mu J."/>
            <person name="Lu Y."/>
            <person name="Fan D."/>
            <person name="Liu Y."/>
            <person name="Guan J."/>
            <person name="Zhang Y."/>
            <person name="Yu S."/>
            <person name="Liu X."/>
            <person name="Zhang Y."/>
            <person name="Hong G."/>
            <person name="Han B."/>
            <person name="Choisne N."/>
            <person name="Demange N."/>
            <person name="Orjeda G."/>
            <person name="Samain S."/>
            <person name="Cattolico L."/>
            <person name="Pelletier E."/>
            <person name="Couloux A."/>
            <person name="Segurens B."/>
            <person name="Wincker P."/>
            <person name="D'Hont A."/>
            <person name="Scarpelli C."/>
            <person name="Weissenbach J."/>
            <person name="Salanoubat M."/>
            <person name="Quetier F."/>
            <person name="Yu Y."/>
            <person name="Kim H.R."/>
            <person name="Rambo T."/>
            <person name="Currie J."/>
            <person name="Collura K."/>
            <person name="Luo M."/>
            <person name="Yang T."/>
            <person name="Ammiraju J.S.S."/>
            <person name="Engler F."/>
            <person name="Soderlund C."/>
            <person name="Wing R.A."/>
            <person name="Palmer L.E."/>
            <person name="de la Bastide M."/>
            <person name="Spiegel L."/>
            <person name="Nascimento L."/>
            <person name="Zutavern T."/>
            <person name="O'Shaughnessy A."/>
            <person name="Dike S."/>
            <person name="Dedhia N."/>
            <person name="Preston R."/>
            <person name="Balija V."/>
            <person name="McCombie W.R."/>
            <person name="Chow T."/>
            <person name="Chen H."/>
            <person name="Chung M."/>
            <person name="Chen C."/>
            <person name="Shaw J."/>
            <person name="Wu H."/>
            <person name="Hsiao K."/>
            <person name="Chao Y."/>
            <person name="Chu M."/>
            <person name="Cheng C."/>
            <person name="Hour A."/>
            <person name="Lee P."/>
            <person name="Lin S."/>
            <person name="Lin Y."/>
            <person name="Liou J."/>
            <person name="Liu S."/>
            <person name="Hsing Y."/>
            <person name="Raghuvanshi S."/>
            <person name="Mohanty A."/>
            <person name="Bharti A.K."/>
            <person name="Gaur A."/>
            <person name="Gupta V."/>
            <person name="Kumar D."/>
            <person name="Ravi V."/>
            <person name="Vij S."/>
            <person name="Kapur A."/>
            <person name="Khurana P."/>
            <person name="Khurana P."/>
            <person name="Khurana J.P."/>
            <person name="Tyagi A.K."/>
            <person name="Gaikwad K."/>
            <person name="Singh A."/>
            <person name="Dalal V."/>
            <person name="Srivastava S."/>
            <person name="Dixit A."/>
            <person name="Pal A.K."/>
            <person name="Ghazi I.A."/>
            <person name="Yadav M."/>
            <person name="Pandit A."/>
            <person name="Bhargava A."/>
            <person name="Sureshbabu K."/>
            <person name="Batra K."/>
            <person name="Sharma T.R."/>
            <person name="Mohapatra T."/>
            <person name="Singh N.K."/>
            <person name="Messing J."/>
            <person name="Nelson A.B."/>
            <person name="Fuks G."/>
            <person name="Kavchok S."/>
            <person name="Keizer G."/>
            <person name="Linton E."/>
            <person name="Llaca V."/>
            <person name="Song R."/>
            <person name="Tanyolac B."/>
            <person name="Young S."/>
            <person name="Ho-Il K."/>
            <person name="Hahn J.H."/>
            <person name="Sangsakoo G."/>
            <person name="Vanavichit A."/>
            <person name="de Mattos Luiz.A.T."/>
            <person name="Zimmer P.D."/>
            <person name="Malone G."/>
            <person name="Dellagostin O."/>
            <person name="de Oliveira A.C."/>
            <person name="Bevan M."/>
            <person name="Bancroft I."/>
            <person name="Minx P."/>
            <person name="Cordum H."/>
            <person name="Wilson R."/>
            <person name="Cheng Z."/>
            <person name="Jin W."/>
            <person name="Jiang J."/>
            <person name="Leong S.A."/>
            <person name="Iwama H."/>
            <person name="Gojobori T."/>
            <person name="Itoh T."/>
            <person name="Niimura Y."/>
            <person name="Fujii Y."/>
            <person name="Habara T."/>
            <person name="Sakai H."/>
            <person name="Sato Y."/>
            <person name="Wilson G."/>
            <person name="Kumar K."/>
            <person name="McCouch S."/>
            <person name="Juretic N."/>
            <person name="Hoen D."/>
            <person name="Wright S."/>
            <person name="Bruskiewich R."/>
            <person name="Bureau T."/>
            <person name="Miyao A."/>
            <person name="Hirochika H."/>
            <person name="Nishikawa T."/>
            <person name="Kadowaki K."/>
            <person name="Sugiura M."/>
            <person name="Burr B."/>
            <person name="Sasaki T."/>
        </authorList>
    </citation>
    <scope>NUCLEOTIDE SEQUENCE [LARGE SCALE GENOMIC DNA]</scope>
    <source>
        <strain evidence="2">cv. Nipponbare</strain>
    </source>
</reference>